<name>A0AC60QF88_IXOPE</name>
<dbReference type="Proteomes" id="UP000805193">
    <property type="component" value="Unassembled WGS sequence"/>
</dbReference>
<evidence type="ECO:0000313" key="1">
    <source>
        <dbReference type="EMBL" id="KAG0432747.1"/>
    </source>
</evidence>
<gene>
    <name evidence="1" type="ORF">HPB47_020546</name>
</gene>
<sequence length="204" mass="21674">MAAAPAAACLVSNHVSGRGPVRPLGRPPGAQPAPARAPRGPPARPPPLAAPRLPPRPPSSYSSDEEYRDCCCLTQCIRTCNARQDQMRCRGAGPKPSQEASQPVLRGCKHAAGANGGARVREGRRERGECIDPCSLLAEEEAAPPPLQLRPKMELLLHSRVVQSSATPKREIETRKSHHVAALIITPAFGCAEDPDVTMAAELP</sequence>
<reference evidence="1 2" key="1">
    <citation type="journal article" date="2020" name="Cell">
        <title>Large-Scale Comparative Analyses of Tick Genomes Elucidate Their Genetic Diversity and Vector Capacities.</title>
        <authorList>
            <consortium name="Tick Genome and Microbiome Consortium (TIGMIC)"/>
            <person name="Jia N."/>
            <person name="Wang J."/>
            <person name="Shi W."/>
            <person name="Du L."/>
            <person name="Sun Y."/>
            <person name="Zhan W."/>
            <person name="Jiang J.F."/>
            <person name="Wang Q."/>
            <person name="Zhang B."/>
            <person name="Ji P."/>
            <person name="Bell-Sakyi L."/>
            <person name="Cui X.M."/>
            <person name="Yuan T.T."/>
            <person name="Jiang B.G."/>
            <person name="Yang W.F."/>
            <person name="Lam T.T."/>
            <person name="Chang Q.C."/>
            <person name="Ding S.J."/>
            <person name="Wang X.J."/>
            <person name="Zhu J.G."/>
            <person name="Ruan X.D."/>
            <person name="Zhao L."/>
            <person name="Wei J.T."/>
            <person name="Ye R.Z."/>
            <person name="Que T.C."/>
            <person name="Du C.H."/>
            <person name="Zhou Y.H."/>
            <person name="Cheng J.X."/>
            <person name="Dai P.F."/>
            <person name="Guo W.B."/>
            <person name="Han X.H."/>
            <person name="Huang E.J."/>
            <person name="Li L.F."/>
            <person name="Wei W."/>
            <person name="Gao Y.C."/>
            <person name="Liu J.Z."/>
            <person name="Shao H.Z."/>
            <person name="Wang X."/>
            <person name="Wang C.C."/>
            <person name="Yang T.C."/>
            <person name="Huo Q.B."/>
            <person name="Li W."/>
            <person name="Chen H.Y."/>
            <person name="Chen S.E."/>
            <person name="Zhou L.G."/>
            <person name="Ni X.B."/>
            <person name="Tian J.H."/>
            <person name="Sheng Y."/>
            <person name="Liu T."/>
            <person name="Pan Y.S."/>
            <person name="Xia L.Y."/>
            <person name="Li J."/>
            <person name="Zhao F."/>
            <person name="Cao W.C."/>
        </authorList>
    </citation>
    <scope>NUCLEOTIDE SEQUENCE [LARGE SCALE GENOMIC DNA]</scope>
    <source>
        <strain evidence="1">Iper-2018</strain>
    </source>
</reference>
<proteinExistence type="predicted"/>
<protein>
    <submittedName>
        <fullName evidence="1">Uncharacterized protein</fullName>
    </submittedName>
</protein>
<organism evidence="1 2">
    <name type="scientific">Ixodes persulcatus</name>
    <name type="common">Taiga tick</name>
    <dbReference type="NCBI Taxonomy" id="34615"/>
    <lineage>
        <taxon>Eukaryota</taxon>
        <taxon>Metazoa</taxon>
        <taxon>Ecdysozoa</taxon>
        <taxon>Arthropoda</taxon>
        <taxon>Chelicerata</taxon>
        <taxon>Arachnida</taxon>
        <taxon>Acari</taxon>
        <taxon>Parasitiformes</taxon>
        <taxon>Ixodida</taxon>
        <taxon>Ixodoidea</taxon>
        <taxon>Ixodidae</taxon>
        <taxon>Ixodinae</taxon>
        <taxon>Ixodes</taxon>
    </lineage>
</organism>
<dbReference type="EMBL" id="JABSTQ010009121">
    <property type="protein sequence ID" value="KAG0432747.1"/>
    <property type="molecule type" value="Genomic_DNA"/>
</dbReference>
<evidence type="ECO:0000313" key="2">
    <source>
        <dbReference type="Proteomes" id="UP000805193"/>
    </source>
</evidence>
<keyword evidence="2" id="KW-1185">Reference proteome</keyword>
<comment type="caution">
    <text evidence="1">The sequence shown here is derived from an EMBL/GenBank/DDBJ whole genome shotgun (WGS) entry which is preliminary data.</text>
</comment>
<accession>A0AC60QF88</accession>